<keyword evidence="2" id="KW-1185">Reference proteome</keyword>
<reference evidence="1 2" key="1">
    <citation type="submission" date="2024-03" db="EMBL/GenBank/DDBJ databases">
        <title>Draft genome sequence of Klenkia sp. LSe6-5.</title>
        <authorList>
            <person name="Duangmal K."/>
            <person name="Chantavorakit T."/>
        </authorList>
    </citation>
    <scope>NUCLEOTIDE SEQUENCE [LARGE SCALE GENOMIC DNA]</scope>
    <source>
        <strain evidence="1 2">LSe6-5</strain>
    </source>
</reference>
<accession>A0ABU8DUI3</accession>
<gene>
    <name evidence="1" type="ORF">TEK04_12305</name>
</gene>
<proteinExistence type="predicted"/>
<comment type="caution">
    <text evidence="1">The sequence shown here is derived from an EMBL/GenBank/DDBJ whole genome shotgun (WGS) entry which is preliminary data.</text>
</comment>
<evidence type="ECO:0000313" key="1">
    <source>
        <dbReference type="EMBL" id="MEI4272504.1"/>
    </source>
</evidence>
<name>A0ABU8DUI3_9ACTN</name>
<evidence type="ECO:0008006" key="3">
    <source>
        <dbReference type="Google" id="ProtNLM"/>
    </source>
</evidence>
<sequence length="188" mass="19185">MELLLVLVVVALLAVAGVVAGGVVLTRRAVRAVQASPALRRGRELTQYAGTAVAVVRNPARADRASAALAARITSASMTLQREVTAARRAQAHLGDVPEVLPQLTDEGYALARALRGEAAAPTGRAGALHEAAQAHLAVVADVTGAVRASAALPAAHGSAAAEAARAAADLRAWTDAYRELTRPDVPS</sequence>
<organism evidence="1 2">
    <name type="scientific">Klenkia sesuvii</name>
    <dbReference type="NCBI Taxonomy" id="3103137"/>
    <lineage>
        <taxon>Bacteria</taxon>
        <taxon>Bacillati</taxon>
        <taxon>Actinomycetota</taxon>
        <taxon>Actinomycetes</taxon>
        <taxon>Geodermatophilales</taxon>
        <taxon>Geodermatophilaceae</taxon>
        <taxon>Klenkia</taxon>
    </lineage>
</organism>
<evidence type="ECO:0000313" key="2">
    <source>
        <dbReference type="Proteomes" id="UP001361570"/>
    </source>
</evidence>
<protein>
    <recommendedName>
        <fullName evidence="3">Secreted protein</fullName>
    </recommendedName>
</protein>
<dbReference type="RefSeq" id="WP_336404631.1">
    <property type="nucleotide sequence ID" value="NZ_JBAPLU010000011.1"/>
</dbReference>
<dbReference type="EMBL" id="JBAPLU010000011">
    <property type="protein sequence ID" value="MEI4272504.1"/>
    <property type="molecule type" value="Genomic_DNA"/>
</dbReference>
<dbReference type="Proteomes" id="UP001361570">
    <property type="component" value="Unassembled WGS sequence"/>
</dbReference>